<dbReference type="PRINTS" id="PR00082">
    <property type="entry name" value="GLFDHDRGNASE"/>
</dbReference>
<dbReference type="Gene3D" id="3.40.50.720">
    <property type="entry name" value="NAD(P)-binding Rossmann-like Domain"/>
    <property type="match status" value="1"/>
</dbReference>
<dbReference type="Pfam" id="PF02812">
    <property type="entry name" value="ELFV_dehydrog_N"/>
    <property type="match status" value="1"/>
</dbReference>
<sequence>MAEAEAVEPRTSFRENVERMVDRAVEAIGLDSGVAAAIKPCNSVIQVTFPVELQGEVRVFTGWRATHSTHRLPAKGGLRFAPEVCQDEVEALAALMSYKCATVDIPFGGAKGGLLIDPREYTRKELMLITRRFTLELVRKGVLSPATNVPAPDMGTGQREMAWIADTYKHLYPEDINYLAAVTGKPVDQGGIRGRVEATGRGVQYVLREFFRHPEAVGEAGLEGDLRGKRIVVQGLGNVGYHLARFLAEEDGARVVAVIERDGVVVDEDGLPVEEVRRYLERHRGLRGFPKAEFSEEGAQALEMDCDILIPAALEGQIHSGNAGRIRAGLVVEAANGPVTFAADEILHRRGVVILPDSLVNAGGVTVSYFEWIRNLSHIRFGLMQRRHDQLRGMQMATLLEDHAGIHMPAHAKEGLTRAPHEIDLIRSGLDDTMRLAFQEIREVLEEDNTVHDYRTAAYVIAIRKIARSYLDVGIY</sequence>
<feature type="binding site" evidence="7">
    <location>
        <position position="75"/>
    </location>
    <ligand>
        <name>substrate</name>
    </ligand>
</feature>
<keyword evidence="3 5" id="KW-0560">Oxidoreductase</keyword>
<dbReference type="Proteomes" id="UP000183104">
    <property type="component" value="Unassembled WGS sequence"/>
</dbReference>
<feature type="domain" description="Glutamate/phenylalanine/leucine/valine/L-tryptophan dehydrogenase C-terminal" evidence="10">
    <location>
        <begin position="192"/>
        <end position="474"/>
    </location>
</feature>
<dbReference type="InterPro" id="IPR033524">
    <property type="entry name" value="Glu/Leu/Phe/Val_DH_AS"/>
</dbReference>
<dbReference type="GO" id="GO:0004352">
    <property type="term" value="F:glutamate dehydrogenase (NAD+) activity"/>
    <property type="evidence" value="ECO:0007669"/>
    <property type="project" value="TreeGrafter"/>
</dbReference>
<dbReference type="InterPro" id="IPR046346">
    <property type="entry name" value="Aminoacid_DH-like_N_sf"/>
</dbReference>
<dbReference type="SMART" id="SM00839">
    <property type="entry name" value="ELFV_dehydrog"/>
    <property type="match status" value="1"/>
</dbReference>
<evidence type="ECO:0000313" key="11">
    <source>
        <dbReference type="EMBL" id="SCY51554.1"/>
    </source>
</evidence>
<evidence type="ECO:0000256" key="2">
    <source>
        <dbReference type="ARBA" id="ARBA00006382"/>
    </source>
</evidence>
<dbReference type="SUPFAM" id="SSF51735">
    <property type="entry name" value="NAD(P)-binding Rossmann-fold domains"/>
    <property type="match status" value="1"/>
</dbReference>
<keyword evidence="12" id="KW-1185">Reference proteome</keyword>
<dbReference type="InterPro" id="IPR006096">
    <property type="entry name" value="Glu/Leu/Phe/Val/Trp_DH_C"/>
</dbReference>
<dbReference type="Pfam" id="PF00208">
    <property type="entry name" value="ELFV_dehydrog"/>
    <property type="match status" value="1"/>
</dbReference>
<dbReference type="PATRIC" id="fig|381306.5.peg.2198"/>
<dbReference type="EMBL" id="FMUN01000006">
    <property type="protein sequence ID" value="SCY51554.1"/>
    <property type="molecule type" value="Genomic_DNA"/>
</dbReference>
<dbReference type="GO" id="GO:0006538">
    <property type="term" value="P:L-glutamate catabolic process"/>
    <property type="evidence" value="ECO:0007669"/>
    <property type="project" value="TreeGrafter"/>
</dbReference>
<keyword evidence="7" id="KW-0520">NAD</keyword>
<gene>
    <name evidence="11" type="ORF">SAMN05661077_2371</name>
</gene>
<feature type="binding site" evidence="7">
    <location>
        <position position="368"/>
    </location>
    <ligand>
        <name>substrate</name>
    </ligand>
</feature>
<feature type="active site" description="Proton donor" evidence="6">
    <location>
        <position position="111"/>
    </location>
</feature>
<dbReference type="InterPro" id="IPR033922">
    <property type="entry name" value="NAD_bind_Glu_DH"/>
</dbReference>
<dbReference type="InterPro" id="IPR006097">
    <property type="entry name" value="Glu/Leu/Phe/Val/Trp_DH_dimer"/>
</dbReference>
<evidence type="ECO:0000256" key="7">
    <source>
        <dbReference type="PIRSR" id="PIRSR000185-2"/>
    </source>
</evidence>
<comment type="similarity">
    <text evidence="2 5 9">Belongs to the Glu/Leu/Phe/Val dehydrogenases family.</text>
</comment>
<feature type="binding site" evidence="7">
    <location>
        <position position="99"/>
    </location>
    <ligand>
        <name>substrate</name>
    </ligand>
</feature>
<dbReference type="PIRSF" id="PIRSF000185">
    <property type="entry name" value="Glu_DH"/>
    <property type="match status" value="1"/>
</dbReference>
<evidence type="ECO:0000259" key="10">
    <source>
        <dbReference type="SMART" id="SM00839"/>
    </source>
</evidence>
<dbReference type="GO" id="GO:0000166">
    <property type="term" value="F:nucleotide binding"/>
    <property type="evidence" value="ECO:0007669"/>
    <property type="project" value="UniProtKB-KW"/>
</dbReference>
<evidence type="ECO:0000256" key="3">
    <source>
        <dbReference type="ARBA" id="ARBA00023002"/>
    </source>
</evidence>
<name>A0A0P9CN85_9GAMM</name>
<comment type="catalytic activity">
    <reaction evidence="4">
        <text>L-glutamate + NADP(+) + H2O = 2-oxoglutarate + NH4(+) + NADPH + H(+)</text>
        <dbReference type="Rhea" id="RHEA:11612"/>
        <dbReference type="ChEBI" id="CHEBI:15377"/>
        <dbReference type="ChEBI" id="CHEBI:15378"/>
        <dbReference type="ChEBI" id="CHEBI:16810"/>
        <dbReference type="ChEBI" id="CHEBI:28938"/>
        <dbReference type="ChEBI" id="CHEBI:29985"/>
        <dbReference type="ChEBI" id="CHEBI:57783"/>
        <dbReference type="ChEBI" id="CHEBI:58349"/>
        <dbReference type="EC" id="1.4.1.4"/>
    </reaction>
</comment>
<evidence type="ECO:0000256" key="4">
    <source>
        <dbReference type="ARBA" id="ARBA00048584"/>
    </source>
</evidence>
<organism evidence="11 12">
    <name type="scientific">Thiohalorhabdus denitrificans</name>
    <dbReference type="NCBI Taxonomy" id="381306"/>
    <lineage>
        <taxon>Bacteria</taxon>
        <taxon>Pseudomonadati</taxon>
        <taxon>Pseudomonadota</taxon>
        <taxon>Gammaproteobacteria</taxon>
        <taxon>Thiohalorhabdales</taxon>
        <taxon>Thiohalorhabdaceae</taxon>
        <taxon>Thiohalorhabdus</taxon>
    </lineage>
</organism>
<dbReference type="InterPro" id="IPR014362">
    <property type="entry name" value="Glu_DH"/>
</dbReference>
<dbReference type="InterPro" id="IPR006095">
    <property type="entry name" value="Glu/Leu/Phe/Val/Trp_DH"/>
</dbReference>
<comment type="function">
    <text evidence="1">Catalyzes the reversible oxidative deamination of glutamate to alpha-ketoglutarate and ammonia.</text>
</comment>
<dbReference type="STRING" id="381306.AN478_05045"/>
<feature type="binding site" evidence="7">
    <location>
        <position position="199"/>
    </location>
    <ligand>
        <name>NAD(+)</name>
        <dbReference type="ChEBI" id="CHEBI:57540"/>
    </ligand>
</feature>
<evidence type="ECO:0000256" key="6">
    <source>
        <dbReference type="PIRSR" id="PIRSR000185-1"/>
    </source>
</evidence>
<dbReference type="FunFam" id="3.40.50.720:FF:000100">
    <property type="entry name" value="Glutamate dehydrogenase 1, mitochondrial"/>
    <property type="match status" value="1"/>
</dbReference>
<dbReference type="PANTHER" id="PTHR11606:SF13">
    <property type="entry name" value="GLUTAMATE DEHYDROGENASE 1, MITOCHONDRIAL"/>
    <property type="match status" value="1"/>
</dbReference>
<dbReference type="CDD" id="cd01076">
    <property type="entry name" value="NAD_bind_1_Glu_DH"/>
    <property type="match status" value="1"/>
</dbReference>
<dbReference type="PROSITE" id="PS00074">
    <property type="entry name" value="GLFV_DEHYDROGENASE"/>
    <property type="match status" value="1"/>
</dbReference>
<feature type="binding site" evidence="7">
    <location>
        <position position="238"/>
    </location>
    <ligand>
        <name>NAD(+)</name>
        <dbReference type="ChEBI" id="CHEBI:57540"/>
    </ligand>
</feature>
<dbReference type="InterPro" id="IPR036291">
    <property type="entry name" value="NAD(P)-bd_dom_sf"/>
</dbReference>
<evidence type="ECO:0000256" key="9">
    <source>
        <dbReference type="RuleBase" id="RU004417"/>
    </source>
</evidence>
<protein>
    <recommendedName>
        <fullName evidence="5">Glutamate dehydrogenase</fullName>
    </recommendedName>
</protein>
<dbReference type="PANTHER" id="PTHR11606">
    <property type="entry name" value="GLUTAMATE DEHYDROGENASE"/>
    <property type="match status" value="1"/>
</dbReference>
<evidence type="ECO:0000313" key="12">
    <source>
        <dbReference type="Proteomes" id="UP000183104"/>
    </source>
</evidence>
<dbReference type="RefSeq" id="WP_054965536.1">
    <property type="nucleotide sequence ID" value="NZ_FMUN01000006.1"/>
</dbReference>
<evidence type="ECO:0000256" key="1">
    <source>
        <dbReference type="ARBA" id="ARBA00003868"/>
    </source>
</evidence>
<feature type="site" description="Important for catalysis" evidence="8">
    <location>
        <position position="153"/>
    </location>
</feature>
<dbReference type="Gene3D" id="3.40.50.10860">
    <property type="entry name" value="Leucine Dehydrogenase, chain A, domain 1"/>
    <property type="match status" value="1"/>
</dbReference>
<keyword evidence="7" id="KW-0547">Nucleotide-binding</keyword>
<evidence type="ECO:0000256" key="8">
    <source>
        <dbReference type="PIRSR" id="PIRSR000185-3"/>
    </source>
</evidence>
<dbReference type="AlphaFoldDB" id="A0A0P9CN85"/>
<evidence type="ECO:0000256" key="5">
    <source>
        <dbReference type="PIRNR" id="PIRNR000185"/>
    </source>
</evidence>
<accession>A0A0P9CN85</accession>
<dbReference type="GO" id="GO:0004354">
    <property type="term" value="F:glutamate dehydrogenase (NADP+) activity"/>
    <property type="evidence" value="ECO:0007669"/>
    <property type="project" value="UniProtKB-EC"/>
</dbReference>
<reference evidence="12" key="1">
    <citation type="submission" date="2016-10" db="EMBL/GenBank/DDBJ databases">
        <authorList>
            <person name="Varghese N."/>
        </authorList>
    </citation>
    <scope>NUCLEOTIDE SEQUENCE [LARGE SCALE GENOMIC DNA]</scope>
    <source>
        <strain evidence="12">HL 19</strain>
    </source>
</reference>
<proteinExistence type="inferred from homology"/>
<dbReference type="SUPFAM" id="SSF53223">
    <property type="entry name" value="Aminoacid dehydrogenase-like, N-terminal domain"/>
    <property type="match status" value="1"/>
</dbReference>